<dbReference type="Pfam" id="PF01037">
    <property type="entry name" value="AsnC_trans_reg"/>
    <property type="match status" value="1"/>
</dbReference>
<dbReference type="InterPro" id="IPR036390">
    <property type="entry name" value="WH_DNA-bd_sf"/>
</dbReference>
<dbReference type="GO" id="GO:0043200">
    <property type="term" value="P:response to amino acid"/>
    <property type="evidence" value="ECO:0007669"/>
    <property type="project" value="TreeGrafter"/>
</dbReference>
<dbReference type="SUPFAM" id="SSF46785">
    <property type="entry name" value="Winged helix' DNA-binding domain"/>
    <property type="match status" value="1"/>
</dbReference>
<feature type="domain" description="HTH asnC-type" evidence="4">
    <location>
        <begin position="19"/>
        <end position="80"/>
    </location>
</feature>
<name>A0A4Z0KIG4_BREAU</name>
<evidence type="ECO:0000313" key="5">
    <source>
        <dbReference type="EMBL" id="TGD37078.1"/>
    </source>
</evidence>
<evidence type="ECO:0000256" key="1">
    <source>
        <dbReference type="ARBA" id="ARBA00023015"/>
    </source>
</evidence>
<dbReference type="Gene3D" id="1.10.10.10">
    <property type="entry name" value="Winged helix-like DNA-binding domain superfamily/Winged helix DNA-binding domain"/>
    <property type="match status" value="1"/>
</dbReference>
<evidence type="ECO:0000313" key="6">
    <source>
        <dbReference type="Proteomes" id="UP000297736"/>
    </source>
</evidence>
<dbReference type="Pfam" id="PF13412">
    <property type="entry name" value="HTH_24"/>
    <property type="match status" value="1"/>
</dbReference>
<accession>A0A4Z0KIG4</accession>
<dbReference type="InterPro" id="IPR000485">
    <property type="entry name" value="AsnC-type_HTH_dom"/>
</dbReference>
<dbReference type="CDD" id="cd00090">
    <property type="entry name" value="HTH_ARSR"/>
    <property type="match status" value="1"/>
</dbReference>
<protein>
    <submittedName>
        <fullName evidence="5">Lrp/AsnC family transcriptional regulator</fullName>
    </submittedName>
</protein>
<keyword evidence="3" id="KW-0804">Transcription</keyword>
<dbReference type="InterPro" id="IPR019887">
    <property type="entry name" value="Tscrpt_reg_AsnC/Lrp_C"/>
</dbReference>
<dbReference type="InterPro" id="IPR019888">
    <property type="entry name" value="Tscrpt_reg_AsnC-like"/>
</dbReference>
<dbReference type="EMBL" id="RHFF01000020">
    <property type="protein sequence ID" value="TGD37078.1"/>
    <property type="molecule type" value="Genomic_DNA"/>
</dbReference>
<evidence type="ECO:0000259" key="4">
    <source>
        <dbReference type="PROSITE" id="PS50956"/>
    </source>
</evidence>
<evidence type="ECO:0000256" key="3">
    <source>
        <dbReference type="ARBA" id="ARBA00023163"/>
    </source>
</evidence>
<dbReference type="InterPro" id="IPR011008">
    <property type="entry name" value="Dimeric_a/b-barrel"/>
</dbReference>
<dbReference type="InterPro" id="IPR036388">
    <property type="entry name" value="WH-like_DNA-bd_sf"/>
</dbReference>
<dbReference type="PRINTS" id="PR00033">
    <property type="entry name" value="HTHASNC"/>
</dbReference>
<keyword evidence="1" id="KW-0805">Transcription regulation</keyword>
<dbReference type="Proteomes" id="UP000297736">
    <property type="component" value="Unassembled WGS sequence"/>
</dbReference>
<dbReference type="AlphaFoldDB" id="A0A4Z0KIG4"/>
<gene>
    <name evidence="5" type="ORF">EB834_17280</name>
</gene>
<reference evidence="5 6" key="1">
    <citation type="submission" date="2018-10" db="EMBL/GenBank/DDBJ databases">
        <title>Brevibacterium genomes from Austrain hard cheese rinds.</title>
        <authorList>
            <person name="Anast J.M."/>
            <person name="Dzieciol M."/>
            <person name="Schultz D.L."/>
            <person name="Mann E."/>
            <person name="Wagner M."/>
            <person name="Schmitz-Esser S."/>
        </authorList>
    </citation>
    <scope>NUCLEOTIDE SEQUENCE [LARGE SCALE GENOMIC DNA]</scope>
    <source>
        <strain evidence="5 6">L261</strain>
    </source>
</reference>
<organism evidence="5 6">
    <name type="scientific">Brevibacterium aurantiacum</name>
    <dbReference type="NCBI Taxonomy" id="273384"/>
    <lineage>
        <taxon>Bacteria</taxon>
        <taxon>Bacillati</taxon>
        <taxon>Actinomycetota</taxon>
        <taxon>Actinomycetes</taxon>
        <taxon>Micrococcales</taxon>
        <taxon>Brevibacteriaceae</taxon>
        <taxon>Brevibacterium</taxon>
    </lineage>
</organism>
<proteinExistence type="predicted"/>
<evidence type="ECO:0000256" key="2">
    <source>
        <dbReference type="ARBA" id="ARBA00023125"/>
    </source>
</evidence>
<dbReference type="PANTHER" id="PTHR30154:SF54">
    <property type="entry name" value="POSSIBLE TRANSCRIPTIONAL REGULATORY PROTEIN (PROBABLY LRP_ASNC-FAMILY)"/>
    <property type="match status" value="1"/>
</dbReference>
<dbReference type="InterPro" id="IPR011991">
    <property type="entry name" value="ArsR-like_HTH"/>
</dbReference>
<sequence length="180" mass="19509">MVNSELISDHRSGWSGVPLAEVDLAILRELSSDARISNKDLAQKVGLAPSTCSGRVQSLRNRGVIEGFSVDIDFELLGLHVFGMVSVRLTPLGRSQLRDVIDRLLSVAATFEVFQVSGERDLLVHIAADHPQGLNRFIEDHLSDPMIAHTQTSLVFDHRRAGEWSPSLAAGGSQTGSPST</sequence>
<dbReference type="GO" id="GO:0043565">
    <property type="term" value="F:sequence-specific DNA binding"/>
    <property type="evidence" value="ECO:0007669"/>
    <property type="project" value="InterPro"/>
</dbReference>
<dbReference type="PROSITE" id="PS50956">
    <property type="entry name" value="HTH_ASNC_2"/>
    <property type="match status" value="1"/>
</dbReference>
<keyword evidence="2" id="KW-0238">DNA-binding</keyword>
<dbReference type="PANTHER" id="PTHR30154">
    <property type="entry name" value="LEUCINE-RESPONSIVE REGULATORY PROTEIN"/>
    <property type="match status" value="1"/>
</dbReference>
<dbReference type="Gene3D" id="3.30.70.920">
    <property type="match status" value="1"/>
</dbReference>
<dbReference type="GO" id="GO:0005829">
    <property type="term" value="C:cytosol"/>
    <property type="evidence" value="ECO:0007669"/>
    <property type="project" value="TreeGrafter"/>
</dbReference>
<dbReference type="SUPFAM" id="SSF54909">
    <property type="entry name" value="Dimeric alpha+beta barrel"/>
    <property type="match status" value="1"/>
</dbReference>
<comment type="caution">
    <text evidence="5">The sequence shown here is derived from an EMBL/GenBank/DDBJ whole genome shotgun (WGS) entry which is preliminary data.</text>
</comment>
<dbReference type="SMART" id="SM00344">
    <property type="entry name" value="HTH_ASNC"/>
    <property type="match status" value="1"/>
</dbReference>